<sequence>MEPPEDLSDSEYAQNSQTAGTEPSQPVQSEANALKQTRLKLDRPTPAQFLERLNEEQRKAVTASPEGGLAVHAGPGSGKTAVLTTRVAYLVEERKMPPEQLVVVTFTNKAANEMKVRLCKMIGAETVDKLVMGTFHSVCVRYLRNLAVIKRLLPTLPIPEKLRKEMKPNTWLEYISRCKSRMQTPEQYRAERVKDWDQDKVEAVVVVYEAYEEALANNNALDFDDLLVRGLQLFRDHPRVVAKIKSVLIDEFQDTNSVQYDIVKYIAAASNSLTIVGDPDQSIYGWRNAEIENLEKMLKDFKPVRQIFLEQNYRSTGAILGAALAIVRQDTKRINKSLTTSHPSGSSVVLHPAPSAPDEATFIASTIRHLMAHLGGLVNYNDFVILLRYGALSRNIETALQKAGIPSRMVGGHKFFERTEIKDMLSYLQLISNPSYSPALARVLNVPRRGIGDKTQAHIFDVAAQKGISAFEICVRIAKGQNAVSGVTGAQKKGIKALVEVVRDARKKADEGTDVATLIDLIVDRVGYRAHLDRTQAHDAAERWENIMELKAYATTVANENPTVADLATAADADEPDSVQFDEVKIEAGGNVAKKEDDDLFFPDEVEEDDEDDLDLPTTSQTVTDAEATPLEVFLATSMLATDVDTQDAKGDTKLEKVTISTCHAAKGLEWPVVFVPACENGTYPFYRSVEENEIDEERRLLYVAITRAQSFCILSHAAQRMAGADMKSKQLSPFIETAKTKFGSLFVQKLQKVTEKTRQETAKVLGRPVIDEQVATERINEYAATLPVDPPVWESSQATGSRNYGSHGSGSSMYASQGRYGGSSSYGSSSYGGSQGRWSTAQSQPVPTGQIGFRSALSTYKGGGASSAAGGLGGFSRPSSSAPARTGFKPPVPNRTTSLGTAAVRPSLAATAGIPLAPIPTSRPAVDGPPGIVETRVSVINDAVLLNPKLSAPGPSKSNDLLASFQKGAESDLDIFKKLAAEQPAATDPAPVVASDLAPPIPTTNGNGPPMSPKAKGTKRRAPTAAAPTRPPSTRKKAKK</sequence>
<keyword evidence="18" id="KW-1185">Reference proteome</keyword>
<dbReference type="CDD" id="cd18807">
    <property type="entry name" value="SF1_C_UvrD"/>
    <property type="match status" value="1"/>
</dbReference>
<feature type="region of interest" description="Disordered" evidence="14">
    <location>
        <begin position="868"/>
        <end position="900"/>
    </location>
</feature>
<dbReference type="Proteomes" id="UP000777482">
    <property type="component" value="Unassembled WGS sequence"/>
</dbReference>
<keyword evidence="2 13" id="KW-0547">Nucleotide-binding</keyword>
<evidence type="ECO:0000256" key="13">
    <source>
        <dbReference type="PROSITE-ProRule" id="PRU00560"/>
    </source>
</evidence>
<dbReference type="Gene3D" id="3.40.50.300">
    <property type="entry name" value="P-loop containing nucleotide triphosphate hydrolases"/>
    <property type="match status" value="3"/>
</dbReference>
<accession>A0A9P6VXR7</accession>
<feature type="compositionally biased region" description="Polar residues" evidence="14">
    <location>
        <begin position="11"/>
        <end position="35"/>
    </location>
</feature>
<comment type="similarity">
    <text evidence="1">Belongs to the helicase family. UvrD subfamily.</text>
</comment>
<feature type="region of interest" description="Disordered" evidence="14">
    <location>
        <begin position="984"/>
        <end position="1041"/>
    </location>
</feature>
<protein>
    <recommendedName>
        <fullName evidence="11">DNA 3'-5' helicase</fullName>
        <ecNumber evidence="11">5.6.2.4</ecNumber>
    </recommendedName>
</protein>
<comment type="catalytic activity">
    <reaction evidence="12">
        <text>ATP + H2O = ADP + phosphate + H(+)</text>
        <dbReference type="Rhea" id="RHEA:13065"/>
        <dbReference type="ChEBI" id="CHEBI:15377"/>
        <dbReference type="ChEBI" id="CHEBI:15378"/>
        <dbReference type="ChEBI" id="CHEBI:30616"/>
        <dbReference type="ChEBI" id="CHEBI:43474"/>
        <dbReference type="ChEBI" id="CHEBI:456216"/>
        <dbReference type="EC" id="5.6.2.4"/>
    </reaction>
</comment>
<evidence type="ECO:0000256" key="9">
    <source>
        <dbReference type="ARBA" id="ARBA00023235"/>
    </source>
</evidence>
<comment type="caution">
    <text evidence="17">The sequence shown here is derived from an EMBL/GenBank/DDBJ whole genome shotgun (WGS) entry which is preliminary data.</text>
</comment>
<keyword evidence="3" id="KW-0227">DNA damage</keyword>
<evidence type="ECO:0000256" key="10">
    <source>
        <dbReference type="ARBA" id="ARBA00034617"/>
    </source>
</evidence>
<keyword evidence="8" id="KW-0234">DNA repair</keyword>
<dbReference type="AlphaFoldDB" id="A0A9P6VXR7"/>
<dbReference type="GO" id="GO:0005524">
    <property type="term" value="F:ATP binding"/>
    <property type="evidence" value="ECO:0007669"/>
    <property type="project" value="UniProtKB-UniRule"/>
</dbReference>
<dbReference type="EMBL" id="PUHQ01000086">
    <property type="protein sequence ID" value="KAG0657079.1"/>
    <property type="molecule type" value="Genomic_DNA"/>
</dbReference>
<dbReference type="GO" id="GO:0016787">
    <property type="term" value="F:hydrolase activity"/>
    <property type="evidence" value="ECO:0007669"/>
    <property type="project" value="UniProtKB-UniRule"/>
</dbReference>
<dbReference type="CDD" id="cd17932">
    <property type="entry name" value="DEXQc_UvrD"/>
    <property type="match status" value="1"/>
</dbReference>
<dbReference type="InterPro" id="IPR000212">
    <property type="entry name" value="DNA_helicase_UvrD/REP"/>
</dbReference>
<evidence type="ECO:0000256" key="7">
    <source>
        <dbReference type="ARBA" id="ARBA00023125"/>
    </source>
</evidence>
<evidence type="ECO:0000256" key="6">
    <source>
        <dbReference type="ARBA" id="ARBA00022840"/>
    </source>
</evidence>
<name>A0A9P6VXR7_RHOMI</name>
<evidence type="ECO:0000256" key="14">
    <source>
        <dbReference type="SAM" id="MobiDB-lite"/>
    </source>
</evidence>
<dbReference type="GO" id="GO:0043138">
    <property type="term" value="F:3'-5' DNA helicase activity"/>
    <property type="evidence" value="ECO:0007669"/>
    <property type="project" value="UniProtKB-EC"/>
</dbReference>
<feature type="compositionally biased region" description="Polar residues" evidence="14">
    <location>
        <begin position="795"/>
        <end position="816"/>
    </location>
</feature>
<evidence type="ECO:0000256" key="4">
    <source>
        <dbReference type="ARBA" id="ARBA00022801"/>
    </source>
</evidence>
<dbReference type="Pfam" id="PF13361">
    <property type="entry name" value="UvrD_C"/>
    <property type="match status" value="1"/>
</dbReference>
<dbReference type="InterPro" id="IPR014017">
    <property type="entry name" value="DNA_helicase_UvrD-like_C"/>
</dbReference>
<keyword evidence="4 13" id="KW-0378">Hydrolase</keyword>
<dbReference type="PANTHER" id="PTHR11070">
    <property type="entry name" value="UVRD / RECB / PCRA DNA HELICASE FAMILY MEMBER"/>
    <property type="match status" value="1"/>
</dbReference>
<dbReference type="Gene3D" id="1.10.10.160">
    <property type="match status" value="1"/>
</dbReference>
<comment type="catalytic activity">
    <reaction evidence="10">
        <text>Couples ATP hydrolysis with the unwinding of duplex DNA by translocating in the 3'-5' direction.</text>
        <dbReference type="EC" id="5.6.2.4"/>
    </reaction>
</comment>
<dbReference type="OrthoDB" id="1470711at2759"/>
<evidence type="ECO:0000256" key="2">
    <source>
        <dbReference type="ARBA" id="ARBA00022741"/>
    </source>
</evidence>
<dbReference type="EC" id="5.6.2.4" evidence="11"/>
<dbReference type="Gene3D" id="1.10.486.10">
    <property type="entry name" value="PCRA, domain 4"/>
    <property type="match status" value="2"/>
</dbReference>
<keyword evidence="7" id="KW-0238">DNA-binding</keyword>
<dbReference type="GO" id="GO:0005634">
    <property type="term" value="C:nucleus"/>
    <property type="evidence" value="ECO:0007669"/>
    <property type="project" value="TreeGrafter"/>
</dbReference>
<evidence type="ECO:0000256" key="12">
    <source>
        <dbReference type="ARBA" id="ARBA00048988"/>
    </source>
</evidence>
<dbReference type="InterPro" id="IPR014016">
    <property type="entry name" value="UvrD-like_ATP-bd"/>
</dbReference>
<feature type="region of interest" description="Disordered" evidence="14">
    <location>
        <begin position="1"/>
        <end position="45"/>
    </location>
</feature>
<keyword evidence="9" id="KW-0413">Isomerase</keyword>
<dbReference type="PROSITE" id="PS51198">
    <property type="entry name" value="UVRD_HELICASE_ATP_BIND"/>
    <property type="match status" value="1"/>
</dbReference>
<evidence type="ECO:0000313" key="18">
    <source>
        <dbReference type="Proteomes" id="UP000777482"/>
    </source>
</evidence>
<evidence type="ECO:0000256" key="5">
    <source>
        <dbReference type="ARBA" id="ARBA00022806"/>
    </source>
</evidence>
<dbReference type="InterPro" id="IPR027417">
    <property type="entry name" value="P-loop_NTPase"/>
</dbReference>
<keyword evidence="6 13" id="KW-0067">ATP-binding</keyword>
<evidence type="ECO:0000256" key="3">
    <source>
        <dbReference type="ARBA" id="ARBA00022763"/>
    </source>
</evidence>
<dbReference type="PANTHER" id="PTHR11070:SF2">
    <property type="entry name" value="ATP-DEPENDENT DNA HELICASE SRS2"/>
    <property type="match status" value="1"/>
</dbReference>
<feature type="domain" description="UvrD-like helicase C-terminal" evidence="16">
    <location>
        <begin position="317"/>
        <end position="668"/>
    </location>
</feature>
<dbReference type="GO" id="GO:0003677">
    <property type="term" value="F:DNA binding"/>
    <property type="evidence" value="ECO:0007669"/>
    <property type="project" value="UniProtKB-KW"/>
</dbReference>
<dbReference type="FunFam" id="3.40.50.300:FF:001201">
    <property type="entry name" value="ATP-dependent DNA helicase UvrD2"/>
    <property type="match status" value="1"/>
</dbReference>
<reference evidence="17 18" key="1">
    <citation type="submission" date="2020-11" db="EMBL/GenBank/DDBJ databases">
        <title>Kefir isolates.</title>
        <authorList>
            <person name="Marcisauskas S."/>
            <person name="Kim Y."/>
            <person name="Blasche S."/>
        </authorList>
    </citation>
    <scope>NUCLEOTIDE SEQUENCE [LARGE SCALE GENOMIC DNA]</scope>
    <source>
        <strain evidence="17 18">KR</strain>
    </source>
</reference>
<evidence type="ECO:0000259" key="15">
    <source>
        <dbReference type="PROSITE" id="PS51198"/>
    </source>
</evidence>
<dbReference type="InterPro" id="IPR013986">
    <property type="entry name" value="DExx_box_DNA_helicase_dom_sf"/>
</dbReference>
<dbReference type="PROSITE" id="PS51217">
    <property type="entry name" value="UVRD_HELICASE_CTER"/>
    <property type="match status" value="1"/>
</dbReference>
<feature type="domain" description="UvrD-like helicase ATP-binding" evidence="15">
    <location>
        <begin position="52"/>
        <end position="316"/>
    </location>
</feature>
<gene>
    <name evidence="17" type="ORF">C6P46_006668</name>
</gene>
<evidence type="ECO:0000313" key="17">
    <source>
        <dbReference type="EMBL" id="KAG0657079.1"/>
    </source>
</evidence>
<evidence type="ECO:0000256" key="11">
    <source>
        <dbReference type="ARBA" id="ARBA00034808"/>
    </source>
</evidence>
<feature type="binding site" evidence="13">
    <location>
        <begin position="73"/>
        <end position="80"/>
    </location>
    <ligand>
        <name>ATP</name>
        <dbReference type="ChEBI" id="CHEBI:30616"/>
    </ligand>
</feature>
<evidence type="ECO:0000256" key="8">
    <source>
        <dbReference type="ARBA" id="ARBA00023204"/>
    </source>
</evidence>
<keyword evidence="5 13" id="KW-0347">Helicase</keyword>
<organism evidence="17 18">
    <name type="scientific">Rhodotorula mucilaginosa</name>
    <name type="common">Yeast</name>
    <name type="synonym">Rhodotorula rubra</name>
    <dbReference type="NCBI Taxonomy" id="5537"/>
    <lineage>
        <taxon>Eukaryota</taxon>
        <taxon>Fungi</taxon>
        <taxon>Dikarya</taxon>
        <taxon>Basidiomycota</taxon>
        <taxon>Pucciniomycotina</taxon>
        <taxon>Microbotryomycetes</taxon>
        <taxon>Sporidiobolales</taxon>
        <taxon>Sporidiobolaceae</taxon>
        <taxon>Rhodotorula</taxon>
    </lineage>
</organism>
<feature type="compositionally biased region" description="Low complexity" evidence="14">
    <location>
        <begin position="817"/>
        <end position="833"/>
    </location>
</feature>
<proteinExistence type="inferred from homology"/>
<dbReference type="Pfam" id="PF00580">
    <property type="entry name" value="UvrD-helicase"/>
    <property type="match status" value="2"/>
</dbReference>
<feature type="compositionally biased region" description="Polar residues" evidence="14">
    <location>
        <begin position="839"/>
        <end position="848"/>
    </location>
</feature>
<feature type="region of interest" description="Disordered" evidence="14">
    <location>
        <begin position="791"/>
        <end position="851"/>
    </location>
</feature>
<evidence type="ECO:0000256" key="1">
    <source>
        <dbReference type="ARBA" id="ARBA00009922"/>
    </source>
</evidence>
<dbReference type="GO" id="GO:0000725">
    <property type="term" value="P:recombinational repair"/>
    <property type="evidence" value="ECO:0007669"/>
    <property type="project" value="TreeGrafter"/>
</dbReference>
<evidence type="ECO:0000259" key="16">
    <source>
        <dbReference type="PROSITE" id="PS51217"/>
    </source>
</evidence>
<dbReference type="SUPFAM" id="SSF52540">
    <property type="entry name" value="P-loop containing nucleoside triphosphate hydrolases"/>
    <property type="match status" value="1"/>
</dbReference>